<dbReference type="GO" id="GO:0000160">
    <property type="term" value="P:phosphorelay signal transduction system"/>
    <property type="evidence" value="ECO:0007669"/>
    <property type="project" value="InterPro"/>
</dbReference>
<sequence length="432" mass="48111">QRLHLYLCVARRDLRLGRGVEPDPRIFAGRLGRRRGLVRVRHSLPGRAGRRPAAGPDGRPARRGRPYQPAGGLHHRRCHRPAADGHQGKRDAERRAGAGEDRRPGGLRRHRFAELRRRQLHPLHAQRLWRALCPDGTPARPVHRHHRFDGGLHHSVHRRRRRCDRRRPGRQLRRQPRAAGSHHARPGPGRRRPVDRRRRRDRPADRAAGLPVRPEPHLPGHGPGRSAAQSPGQDLQSRRADRGDDLHRRRRRLPGGHHASGRTGVAGQRRHPDGLHGRGDQPDRAARARAEPRTEVQGAAVVAGRRHRHRRLHRLLLQPEELDAAVFPAVEPVRPGRLPGLVVARDLSGAVDFTVLEAMTGGMDEVTEEVLGLFAEQARMWSALLDASSEGWRDAVHTIRGAGAGIGAKALAEICAEVEHGEQAAASAGLER</sequence>
<evidence type="ECO:0000259" key="2">
    <source>
        <dbReference type="Pfam" id="PF01627"/>
    </source>
</evidence>
<dbReference type="WBParaSite" id="PTRK_0001754900.1">
    <property type="protein sequence ID" value="PTRK_0001754900.1"/>
    <property type="gene ID" value="PTRK_0001754900"/>
</dbReference>
<evidence type="ECO:0000313" key="4">
    <source>
        <dbReference type="WBParaSite" id="PTRK_0001754900.1"/>
    </source>
</evidence>
<dbReference type="Pfam" id="PF01627">
    <property type="entry name" value="Hpt"/>
    <property type="match status" value="1"/>
</dbReference>
<feature type="compositionally biased region" description="Basic residues" evidence="1">
    <location>
        <begin position="38"/>
        <end position="50"/>
    </location>
</feature>
<protein>
    <submittedName>
        <fullName evidence="4">HPt domain-containing protein</fullName>
    </submittedName>
</protein>
<feature type="domain" description="HPt" evidence="2">
    <location>
        <begin position="387"/>
        <end position="430"/>
    </location>
</feature>
<accession>A0A0N5A6D7</accession>
<dbReference type="SUPFAM" id="SSF47226">
    <property type="entry name" value="Histidine-containing phosphotransfer domain, HPT domain"/>
    <property type="match status" value="1"/>
</dbReference>
<evidence type="ECO:0000256" key="1">
    <source>
        <dbReference type="SAM" id="MobiDB-lite"/>
    </source>
</evidence>
<feature type="compositionally biased region" description="Basic and acidic residues" evidence="1">
    <location>
        <begin position="81"/>
        <end position="104"/>
    </location>
</feature>
<dbReference type="Gene3D" id="1.20.120.160">
    <property type="entry name" value="HPT domain"/>
    <property type="match status" value="1"/>
</dbReference>
<dbReference type="InterPro" id="IPR036641">
    <property type="entry name" value="HPT_dom_sf"/>
</dbReference>
<feature type="compositionally biased region" description="Basic and acidic residues" evidence="1">
    <location>
        <begin position="270"/>
        <end position="294"/>
    </location>
</feature>
<dbReference type="AlphaFoldDB" id="A0A0N5A6D7"/>
<keyword evidence="3" id="KW-1185">Reference proteome</keyword>
<dbReference type="InterPro" id="IPR008207">
    <property type="entry name" value="Sig_transdc_His_kin_Hpt_dom"/>
</dbReference>
<name>A0A0N5A6D7_PARTI</name>
<feature type="compositionally biased region" description="Basic and acidic residues" evidence="1">
    <location>
        <begin position="236"/>
        <end position="247"/>
    </location>
</feature>
<dbReference type="Proteomes" id="UP000038045">
    <property type="component" value="Unplaced"/>
</dbReference>
<organism evidence="3 4">
    <name type="scientific">Parastrongyloides trichosuri</name>
    <name type="common">Possum-specific nematode worm</name>
    <dbReference type="NCBI Taxonomy" id="131310"/>
    <lineage>
        <taxon>Eukaryota</taxon>
        <taxon>Metazoa</taxon>
        <taxon>Ecdysozoa</taxon>
        <taxon>Nematoda</taxon>
        <taxon>Chromadorea</taxon>
        <taxon>Rhabditida</taxon>
        <taxon>Tylenchina</taxon>
        <taxon>Panagrolaimomorpha</taxon>
        <taxon>Strongyloidoidea</taxon>
        <taxon>Strongyloididae</taxon>
        <taxon>Parastrongyloides</taxon>
    </lineage>
</organism>
<feature type="compositionally biased region" description="Basic residues" evidence="1">
    <location>
        <begin position="154"/>
        <end position="201"/>
    </location>
</feature>
<proteinExistence type="predicted"/>
<evidence type="ECO:0000313" key="3">
    <source>
        <dbReference type="Proteomes" id="UP000038045"/>
    </source>
</evidence>
<feature type="region of interest" description="Disordered" evidence="1">
    <location>
        <begin position="38"/>
        <end position="111"/>
    </location>
</feature>
<feature type="region of interest" description="Disordered" evidence="1">
    <location>
        <begin position="138"/>
        <end position="294"/>
    </location>
</feature>
<reference evidence="4" key="1">
    <citation type="submission" date="2017-02" db="UniProtKB">
        <authorList>
            <consortium name="WormBaseParasite"/>
        </authorList>
    </citation>
    <scope>IDENTIFICATION</scope>
</reference>